<dbReference type="InterPro" id="IPR052598">
    <property type="entry name" value="IgSF_CEA-related"/>
</dbReference>
<sequence>MERGAFAFADDNTCHLSFCFFLPTAEVSNVVITPNTTDLSEPGCSVSLSCSASGSYLSFLWLNSSSEVTASDRVQLTDGGSILSIINVTRYDQGPFICHVFNNFSNYTSDPVELSISFSGVVVASNNTHLFEFSSSVSLSCSSSGSSLSFLWMNGSSEVTQSDRIQLTDGGATLTIINVTRYDQGPFRCNVSNGVTGEISLPVYLFIQSLTLNVLTVPITGATIRSPAAILIEDKSSTNLSCEASGSIGTRDWMKDGRPLHPGGTVSFSLDNRIIFLQPVQSSNHGTYQCRVSNPVILTWLISFLCAVGPHNISIDGPSAAAPGGRVMLRCTADSVPPANFSWTFNGNETHVNTSLYVIERLDEDSIGNYTCTASNMMTMWENSTVLNLRVLIQHVPVDHWIPGLVFSVPAHR</sequence>
<dbReference type="SMART" id="SM00409">
    <property type="entry name" value="IG"/>
    <property type="match status" value="4"/>
</dbReference>
<feature type="domain" description="Ig-like" evidence="5">
    <location>
        <begin position="310"/>
        <end position="388"/>
    </location>
</feature>
<evidence type="ECO:0000259" key="5">
    <source>
        <dbReference type="PROSITE" id="PS50835"/>
    </source>
</evidence>
<keyword evidence="4" id="KW-0393">Immunoglobulin domain</keyword>
<evidence type="ECO:0000256" key="1">
    <source>
        <dbReference type="ARBA" id="ARBA00022729"/>
    </source>
</evidence>
<organism evidence="6 7">
    <name type="scientific">Sparus aurata</name>
    <name type="common">Gilthead sea bream</name>
    <dbReference type="NCBI Taxonomy" id="8175"/>
    <lineage>
        <taxon>Eukaryota</taxon>
        <taxon>Metazoa</taxon>
        <taxon>Chordata</taxon>
        <taxon>Craniata</taxon>
        <taxon>Vertebrata</taxon>
        <taxon>Euteleostomi</taxon>
        <taxon>Actinopterygii</taxon>
        <taxon>Neopterygii</taxon>
        <taxon>Teleostei</taxon>
        <taxon>Neoteleostei</taxon>
        <taxon>Acanthomorphata</taxon>
        <taxon>Eupercaria</taxon>
        <taxon>Spariformes</taxon>
        <taxon>Sparidae</taxon>
        <taxon>Sparus</taxon>
    </lineage>
</organism>
<keyword evidence="2" id="KW-1015">Disulfide bond</keyword>
<keyword evidence="3" id="KW-0325">Glycoprotein</keyword>
<dbReference type="PROSITE" id="PS50835">
    <property type="entry name" value="IG_LIKE"/>
    <property type="match status" value="4"/>
</dbReference>
<evidence type="ECO:0000313" key="6">
    <source>
        <dbReference type="Ensembl" id="ENSSAUP00010035740.1"/>
    </source>
</evidence>
<accession>A0A671W9Y4</accession>
<dbReference type="InterPro" id="IPR007110">
    <property type="entry name" value="Ig-like_dom"/>
</dbReference>
<dbReference type="Ensembl" id="ENSSAUT00010037646.1">
    <property type="protein sequence ID" value="ENSSAUP00010035740.1"/>
    <property type="gene ID" value="ENSSAUG00010015131.1"/>
</dbReference>
<dbReference type="PANTHER" id="PTHR44337:SF16">
    <property type="entry name" value="CARCINOEMBRYONIC ANTIGEN-RELATED CELL ADHESION MOLECULE 20-LIKE-RELATED"/>
    <property type="match status" value="1"/>
</dbReference>
<dbReference type="SMART" id="SM00408">
    <property type="entry name" value="IGc2"/>
    <property type="match status" value="4"/>
</dbReference>
<dbReference type="PANTHER" id="PTHR44337">
    <property type="entry name" value="CARCINOEMBRYONIC ANTIGEN-RELATED CELL ADHESION MOLECULE 8"/>
    <property type="match status" value="1"/>
</dbReference>
<evidence type="ECO:0000256" key="2">
    <source>
        <dbReference type="ARBA" id="ARBA00023157"/>
    </source>
</evidence>
<dbReference type="InterPro" id="IPR003598">
    <property type="entry name" value="Ig_sub2"/>
</dbReference>
<dbReference type="InterPro" id="IPR013783">
    <property type="entry name" value="Ig-like_fold"/>
</dbReference>
<feature type="domain" description="Ig-like" evidence="5">
    <location>
        <begin position="218"/>
        <end position="294"/>
    </location>
</feature>
<dbReference type="AlphaFoldDB" id="A0A671W9Y4"/>
<dbReference type="Pfam" id="PF13927">
    <property type="entry name" value="Ig_3"/>
    <property type="match status" value="4"/>
</dbReference>
<keyword evidence="1" id="KW-0732">Signal</keyword>
<protein>
    <recommendedName>
        <fullName evidence="5">Ig-like domain-containing protein</fullName>
    </recommendedName>
</protein>
<name>A0A671W9Y4_SPAAU</name>
<keyword evidence="7" id="KW-1185">Reference proteome</keyword>
<proteinExistence type="predicted"/>
<feature type="domain" description="Ig-like" evidence="5">
    <location>
        <begin position="134"/>
        <end position="200"/>
    </location>
</feature>
<reference evidence="6" key="2">
    <citation type="submission" date="2025-08" db="UniProtKB">
        <authorList>
            <consortium name="Ensembl"/>
        </authorList>
    </citation>
    <scope>IDENTIFICATION</scope>
</reference>
<feature type="domain" description="Ig-like" evidence="5">
    <location>
        <begin position="23"/>
        <end position="115"/>
    </location>
</feature>
<dbReference type="GeneTree" id="ENSGT01100000263479"/>
<dbReference type="SUPFAM" id="SSF48726">
    <property type="entry name" value="Immunoglobulin"/>
    <property type="match status" value="4"/>
</dbReference>
<dbReference type="Gene3D" id="2.60.40.10">
    <property type="entry name" value="Immunoglobulins"/>
    <property type="match status" value="4"/>
</dbReference>
<dbReference type="InterPro" id="IPR036179">
    <property type="entry name" value="Ig-like_dom_sf"/>
</dbReference>
<evidence type="ECO:0000256" key="3">
    <source>
        <dbReference type="ARBA" id="ARBA00023180"/>
    </source>
</evidence>
<evidence type="ECO:0000256" key="4">
    <source>
        <dbReference type="ARBA" id="ARBA00023319"/>
    </source>
</evidence>
<dbReference type="InterPro" id="IPR003599">
    <property type="entry name" value="Ig_sub"/>
</dbReference>
<reference evidence="6" key="1">
    <citation type="submission" date="2021-04" db="EMBL/GenBank/DDBJ databases">
        <authorList>
            <consortium name="Wellcome Sanger Institute Data Sharing"/>
        </authorList>
    </citation>
    <scope>NUCLEOTIDE SEQUENCE [LARGE SCALE GENOMIC DNA]</scope>
</reference>
<dbReference type="Proteomes" id="UP000472265">
    <property type="component" value="Chromosome 17"/>
</dbReference>
<evidence type="ECO:0000313" key="7">
    <source>
        <dbReference type="Proteomes" id="UP000472265"/>
    </source>
</evidence>
<reference evidence="6" key="3">
    <citation type="submission" date="2025-09" db="UniProtKB">
        <authorList>
            <consortium name="Ensembl"/>
        </authorList>
    </citation>
    <scope>IDENTIFICATION</scope>
</reference>